<dbReference type="OrthoDB" id="5651293at2"/>
<dbReference type="KEGG" id="lcd:clem_08040"/>
<keyword evidence="1" id="KW-0472">Membrane</keyword>
<dbReference type="AlphaFoldDB" id="A0A222P2T2"/>
<keyword evidence="1" id="KW-0812">Transmembrane</keyword>
<gene>
    <name evidence="2" type="ORF">clem_08040</name>
</gene>
<sequence length="510" mass="59331">MLKINQIKHNFFTRSPSQLEELQFKESDFDLKQLNLEFSSTYQLFISNKGTLTKESELLLYLNYLCEVMMGYYQLDYVEADLSRLLLKKKEIEQFIKQECCRANPNKTYSVIYGETKKSTSDCTLILTRSSRCREYTSTLITNCSYWNYSRSLANYLIIYLQENGFAAFMKTINEKIGPHYSLQAFMKWLDKPQKILRLSSIMLYVFRFMTNLMVLLKHVINAAISNKLSSKKVLTQEIEKRGFTMANDMVWGSVNLLSNYNRFFQLSSLIIAQINLAFLVFDLALFIVHWSVDRRDYSRRVEELKQQKREVCSSLEQAVISRQLDIMHDEWKVECAYYQFNIVAASLLIVAFAATLIGFGPLALGVFAALSMFGNALYNTSDEYKKYKQASISVSREKSNGKTSEDDCHYKLLHQLHAESLQANKIFWKTLIFNTTATACIITAAAISWPIACILTVSYLTYRIFDNYQQTYRDKDKKKLSYDIYRLFKADNSITPVPKREIPVEFCCQ</sequence>
<keyword evidence="3" id="KW-1185">Reference proteome</keyword>
<accession>A0A222P2T2</accession>
<dbReference type="RefSeq" id="WP_094091139.1">
    <property type="nucleotide sequence ID" value="NZ_CP016397.1"/>
</dbReference>
<evidence type="ECO:0000256" key="1">
    <source>
        <dbReference type="SAM" id="Phobius"/>
    </source>
</evidence>
<keyword evidence="1" id="KW-1133">Transmembrane helix</keyword>
<reference evidence="3" key="1">
    <citation type="submission" date="2016-07" db="EMBL/GenBank/DDBJ databases">
        <authorList>
            <person name="Florea S."/>
            <person name="Webb J.S."/>
            <person name="Jaromczyk J."/>
            <person name="Schardl C.L."/>
        </authorList>
    </citation>
    <scope>NUCLEOTIDE SEQUENCE [LARGE SCALE GENOMIC DNA]</scope>
    <source>
        <strain evidence="3">CDC-D5610</strain>
    </source>
</reference>
<feature type="transmembrane region" description="Helical" evidence="1">
    <location>
        <begin position="196"/>
        <end position="217"/>
    </location>
</feature>
<evidence type="ECO:0008006" key="4">
    <source>
        <dbReference type="Google" id="ProtNLM"/>
    </source>
</evidence>
<proteinExistence type="predicted"/>
<organism evidence="2 3">
    <name type="scientific">Legionella clemsonensis</name>
    <dbReference type="NCBI Taxonomy" id="1867846"/>
    <lineage>
        <taxon>Bacteria</taxon>
        <taxon>Pseudomonadati</taxon>
        <taxon>Pseudomonadota</taxon>
        <taxon>Gammaproteobacteria</taxon>
        <taxon>Legionellales</taxon>
        <taxon>Legionellaceae</taxon>
        <taxon>Legionella</taxon>
    </lineage>
</organism>
<feature type="transmembrane region" description="Helical" evidence="1">
    <location>
        <begin position="432"/>
        <end position="461"/>
    </location>
</feature>
<protein>
    <recommendedName>
        <fullName evidence="4">Coiled-coil protein</fullName>
    </recommendedName>
</protein>
<evidence type="ECO:0000313" key="2">
    <source>
        <dbReference type="EMBL" id="ASQ46160.1"/>
    </source>
</evidence>
<evidence type="ECO:0000313" key="3">
    <source>
        <dbReference type="Proteomes" id="UP000201728"/>
    </source>
</evidence>
<dbReference type="EMBL" id="CP016397">
    <property type="protein sequence ID" value="ASQ46160.1"/>
    <property type="molecule type" value="Genomic_DNA"/>
</dbReference>
<name>A0A222P2T2_9GAMM</name>
<dbReference type="Proteomes" id="UP000201728">
    <property type="component" value="Chromosome"/>
</dbReference>
<feature type="transmembrane region" description="Helical" evidence="1">
    <location>
        <begin position="264"/>
        <end position="291"/>
    </location>
</feature>